<keyword evidence="2" id="KW-1185">Reference proteome</keyword>
<evidence type="ECO:0000313" key="2">
    <source>
        <dbReference type="Proteomes" id="UP000596742"/>
    </source>
</evidence>
<proteinExistence type="predicted"/>
<gene>
    <name evidence="1" type="ORF">MGAL_10B054112</name>
</gene>
<reference evidence="1" key="1">
    <citation type="submission" date="2018-11" db="EMBL/GenBank/DDBJ databases">
        <authorList>
            <person name="Alioto T."/>
            <person name="Alioto T."/>
        </authorList>
    </citation>
    <scope>NUCLEOTIDE SEQUENCE</scope>
</reference>
<protein>
    <submittedName>
        <fullName evidence="1">Uncharacterized protein</fullName>
    </submittedName>
</protein>
<sequence>MWIYHVERHALNTHDIAKTMNSELLYLTNTSVAAEFEWATYACYVYPRIIQQMISCYQSSHQYVYAYNMSLWCSGYAQTIPLTSLRRSNKHKYKQYNSCFSTLLQTIYRDAVSGWLMLASFFYMVKQYDKALHILVYSLSKFTPEKLYSFMEMSDIHNRLLKLKSFQKKKIVRIWKIMLVDYMKFYQNSWLIPHELQMEVKYTNFSISSIVYAYFLQFLCHHHRNEFRQCQDCLHTLKLVIAEHYCIEGQITFKSAAYNILVIALQLSGDHEAARQAFIHSVDIFPNENTSIKRLELMSS</sequence>
<dbReference type="Proteomes" id="UP000596742">
    <property type="component" value="Unassembled WGS sequence"/>
</dbReference>
<evidence type="ECO:0000313" key="1">
    <source>
        <dbReference type="EMBL" id="VDI36225.1"/>
    </source>
</evidence>
<dbReference type="OrthoDB" id="6132741at2759"/>
<accession>A0A8B6EKI3</accession>
<comment type="caution">
    <text evidence="1">The sequence shown here is derived from an EMBL/GenBank/DDBJ whole genome shotgun (WGS) entry which is preliminary data.</text>
</comment>
<name>A0A8B6EKI3_MYTGA</name>
<dbReference type="EMBL" id="UYJE01005312">
    <property type="protein sequence ID" value="VDI36225.1"/>
    <property type="molecule type" value="Genomic_DNA"/>
</dbReference>
<organism evidence="1 2">
    <name type="scientific">Mytilus galloprovincialis</name>
    <name type="common">Mediterranean mussel</name>
    <dbReference type="NCBI Taxonomy" id="29158"/>
    <lineage>
        <taxon>Eukaryota</taxon>
        <taxon>Metazoa</taxon>
        <taxon>Spiralia</taxon>
        <taxon>Lophotrochozoa</taxon>
        <taxon>Mollusca</taxon>
        <taxon>Bivalvia</taxon>
        <taxon>Autobranchia</taxon>
        <taxon>Pteriomorphia</taxon>
        <taxon>Mytilida</taxon>
        <taxon>Mytiloidea</taxon>
        <taxon>Mytilidae</taxon>
        <taxon>Mytilinae</taxon>
        <taxon>Mytilus</taxon>
    </lineage>
</organism>
<dbReference type="AlphaFoldDB" id="A0A8B6EKI3"/>